<evidence type="ECO:0000256" key="1">
    <source>
        <dbReference type="SAM" id="MobiDB-lite"/>
    </source>
</evidence>
<name>A0A402CT87_9BACT</name>
<keyword evidence="3" id="KW-1185">Reference proteome</keyword>
<sequence>MQDKQSESLEQQAAPSVAETAEMKFERERLARRNALKRFGMTSAMATLALFSVDDLARMVGKALQQRAGDNQIAGRLATEFQSMGAAFATGMPTPSACSTPNACQGLSTCQCCVQSKICDQLKCQGAHTINLRNGMDPTQAQSILDACNSAATAKASTCCTTNHCNC</sequence>
<dbReference type="EMBL" id="AP025739">
    <property type="protein sequence ID" value="BDI30822.1"/>
    <property type="molecule type" value="Genomic_DNA"/>
</dbReference>
<gene>
    <name evidence="2" type="ORF">CCAX7_28730</name>
</gene>
<reference evidence="2 3" key="1">
    <citation type="journal article" date="2019" name="Int. J. Syst. Evol. Microbiol.">
        <title>Capsulimonas corticalis gen. nov., sp. nov., an aerobic capsulated bacterium, of a novel bacterial order, Capsulimonadales ord. nov., of the class Armatimonadia of the phylum Armatimonadetes.</title>
        <authorList>
            <person name="Li J."/>
            <person name="Kudo C."/>
            <person name="Tonouchi A."/>
        </authorList>
    </citation>
    <scope>NUCLEOTIDE SEQUENCE [LARGE SCALE GENOMIC DNA]</scope>
    <source>
        <strain evidence="2 3">AX-7</strain>
    </source>
</reference>
<organism evidence="2 3">
    <name type="scientific">Capsulimonas corticalis</name>
    <dbReference type="NCBI Taxonomy" id="2219043"/>
    <lineage>
        <taxon>Bacteria</taxon>
        <taxon>Bacillati</taxon>
        <taxon>Armatimonadota</taxon>
        <taxon>Armatimonadia</taxon>
        <taxon>Capsulimonadales</taxon>
        <taxon>Capsulimonadaceae</taxon>
        <taxon>Capsulimonas</taxon>
    </lineage>
</organism>
<evidence type="ECO:0000313" key="3">
    <source>
        <dbReference type="Proteomes" id="UP000287394"/>
    </source>
</evidence>
<accession>A0A402CT87</accession>
<dbReference type="KEGG" id="ccot:CCAX7_28730"/>
<dbReference type="AlphaFoldDB" id="A0A402CT87"/>
<protein>
    <submittedName>
        <fullName evidence="2">Uncharacterized protein</fullName>
    </submittedName>
</protein>
<dbReference type="RefSeq" id="WP_165864058.1">
    <property type="nucleotide sequence ID" value="NZ_AP025739.1"/>
</dbReference>
<dbReference type="Proteomes" id="UP000287394">
    <property type="component" value="Chromosome"/>
</dbReference>
<proteinExistence type="predicted"/>
<evidence type="ECO:0000313" key="2">
    <source>
        <dbReference type="EMBL" id="BDI30822.1"/>
    </source>
</evidence>
<feature type="region of interest" description="Disordered" evidence="1">
    <location>
        <begin position="1"/>
        <end position="21"/>
    </location>
</feature>